<evidence type="ECO:0000256" key="1">
    <source>
        <dbReference type="SAM" id="Phobius"/>
    </source>
</evidence>
<dbReference type="InterPro" id="IPR016870">
    <property type="entry name" value="UCP028137"/>
</dbReference>
<feature type="transmembrane region" description="Helical" evidence="1">
    <location>
        <begin position="192"/>
        <end position="213"/>
    </location>
</feature>
<comment type="caution">
    <text evidence="2">The sequence shown here is derived from an EMBL/GenBank/DDBJ whole genome shotgun (WGS) entry which is preliminary data.</text>
</comment>
<accession>A0A7C1VTS7</accession>
<organism evidence="2">
    <name type="scientific">Methylophaga aminisulfidivorans</name>
    <dbReference type="NCBI Taxonomy" id="230105"/>
    <lineage>
        <taxon>Bacteria</taxon>
        <taxon>Pseudomonadati</taxon>
        <taxon>Pseudomonadota</taxon>
        <taxon>Gammaproteobacteria</taxon>
        <taxon>Thiotrichales</taxon>
        <taxon>Piscirickettsiaceae</taxon>
        <taxon>Methylophaga</taxon>
    </lineage>
</organism>
<evidence type="ECO:0000313" key="2">
    <source>
        <dbReference type="EMBL" id="HEC75520.1"/>
    </source>
</evidence>
<dbReference type="AlphaFoldDB" id="A0A7C1VTS7"/>
<feature type="transmembrane region" description="Helical" evidence="1">
    <location>
        <begin position="64"/>
        <end position="82"/>
    </location>
</feature>
<protein>
    <submittedName>
        <fullName evidence="2">MFS transporter</fullName>
    </submittedName>
</protein>
<feature type="transmembrane region" description="Helical" evidence="1">
    <location>
        <begin position="12"/>
        <end position="29"/>
    </location>
</feature>
<dbReference type="EMBL" id="DRHY01000338">
    <property type="protein sequence ID" value="HEC75520.1"/>
    <property type="molecule type" value="Genomic_DNA"/>
</dbReference>
<sequence>MNNTPAHKPRPFVDLVVSIILPSLILMKLSGDEDLGASSALILALAFPLGWGLFELIKYRKFNFIALLGLISVLLTGGIGLFELDTKWLAIKEAAIPAIIGVAVLGSTFTRYPLIKALLFNREIMDVDKIKDRLEAHNSTAVFDKRLLNATYLLAGTFLFSAIMNFILVKWLVTSPAGSAEFNEELGLLTLYSYPMIAIPSMIMMGGIFYYLWRTIHDLTGLKLDEVIAAKGPAK</sequence>
<feature type="transmembrane region" description="Helical" evidence="1">
    <location>
        <begin position="152"/>
        <end position="172"/>
    </location>
</feature>
<proteinExistence type="predicted"/>
<reference evidence="2" key="1">
    <citation type="journal article" date="2020" name="mSystems">
        <title>Genome- and Community-Level Interaction Insights into Carbon Utilization and Element Cycling Functions of Hydrothermarchaeota in Hydrothermal Sediment.</title>
        <authorList>
            <person name="Zhou Z."/>
            <person name="Liu Y."/>
            <person name="Xu W."/>
            <person name="Pan J."/>
            <person name="Luo Z.H."/>
            <person name="Li M."/>
        </authorList>
    </citation>
    <scope>NUCLEOTIDE SEQUENCE [LARGE SCALE GENOMIC DNA]</scope>
    <source>
        <strain evidence="2">HyVt-380</strain>
    </source>
</reference>
<dbReference type="PIRSF" id="PIRSF028137">
    <property type="entry name" value="UCP028137"/>
    <property type="match status" value="1"/>
</dbReference>
<dbReference type="Proteomes" id="UP000886384">
    <property type="component" value="Unassembled WGS sequence"/>
</dbReference>
<keyword evidence="1" id="KW-0472">Membrane</keyword>
<feature type="transmembrane region" description="Helical" evidence="1">
    <location>
        <begin position="94"/>
        <end position="114"/>
    </location>
</feature>
<gene>
    <name evidence="2" type="ORF">ENI26_14320</name>
</gene>
<keyword evidence="1" id="KW-0812">Transmembrane</keyword>
<dbReference type="NCBIfam" id="NF041646">
    <property type="entry name" value="VC0807_fam"/>
    <property type="match status" value="1"/>
</dbReference>
<feature type="transmembrane region" description="Helical" evidence="1">
    <location>
        <begin position="35"/>
        <end position="57"/>
    </location>
</feature>
<name>A0A7C1VTS7_9GAMM</name>
<keyword evidence="1" id="KW-1133">Transmembrane helix</keyword>